<dbReference type="PANTHER" id="PTHR43842:SF2">
    <property type="entry name" value="PROPIONYL-COA CARBOXYLASE BETA CHAIN, MITOCHONDRIAL"/>
    <property type="match status" value="1"/>
</dbReference>
<evidence type="ECO:0000259" key="3">
    <source>
        <dbReference type="PROSITE" id="PS50989"/>
    </source>
</evidence>
<feature type="domain" description="CoA carboxyltransferase C-terminal" evidence="3">
    <location>
        <begin position="266"/>
        <end position="492"/>
    </location>
</feature>
<dbReference type="InterPro" id="IPR011762">
    <property type="entry name" value="COA_CT_N"/>
</dbReference>
<dbReference type="Proteomes" id="UP001059295">
    <property type="component" value="Chromosome"/>
</dbReference>
<dbReference type="PROSITE" id="PS50980">
    <property type="entry name" value="COA_CT_NTER"/>
    <property type="match status" value="1"/>
</dbReference>
<dbReference type="SUPFAM" id="SSF52096">
    <property type="entry name" value="ClpP/crotonase"/>
    <property type="match status" value="2"/>
</dbReference>
<dbReference type="InterPro" id="IPR034733">
    <property type="entry name" value="AcCoA_carboxyl_beta"/>
</dbReference>
<proteinExistence type="predicted"/>
<dbReference type="InterPro" id="IPR051047">
    <property type="entry name" value="AccD/PCCB"/>
</dbReference>
<feature type="domain" description="CoA carboxyltransferase N-terminal" evidence="2">
    <location>
        <begin position="3"/>
        <end position="259"/>
    </location>
</feature>
<reference evidence="4" key="1">
    <citation type="journal article" date="2022" name="Cell">
        <title>Design, construction, and in vivo augmentation of a complex gut microbiome.</title>
        <authorList>
            <person name="Cheng A.G."/>
            <person name="Ho P.Y."/>
            <person name="Aranda-Diaz A."/>
            <person name="Jain S."/>
            <person name="Yu F.B."/>
            <person name="Meng X."/>
            <person name="Wang M."/>
            <person name="Iakiviak M."/>
            <person name="Nagashima K."/>
            <person name="Zhao A."/>
            <person name="Murugkar P."/>
            <person name="Patil A."/>
            <person name="Atabakhsh K."/>
            <person name="Weakley A."/>
            <person name="Yan J."/>
            <person name="Brumbaugh A.R."/>
            <person name="Higginbottom S."/>
            <person name="Dimas A."/>
            <person name="Shiver A.L."/>
            <person name="Deutschbauer A."/>
            <person name="Neff N."/>
            <person name="Sonnenburg J.L."/>
            <person name="Huang K.C."/>
            <person name="Fischbach M.A."/>
        </authorList>
    </citation>
    <scope>NUCLEOTIDE SEQUENCE</scope>
    <source>
        <strain evidence="4">AP11</strain>
    </source>
</reference>
<evidence type="ECO:0000313" key="5">
    <source>
        <dbReference type="Proteomes" id="UP001059295"/>
    </source>
</evidence>
<dbReference type="InterPro" id="IPR029045">
    <property type="entry name" value="ClpP/crotonase-like_dom_sf"/>
</dbReference>
<dbReference type="PROSITE" id="PS50989">
    <property type="entry name" value="COA_CT_CTER"/>
    <property type="match status" value="1"/>
</dbReference>
<gene>
    <name evidence="4" type="ORF">NQ491_07485</name>
</gene>
<dbReference type="PANTHER" id="PTHR43842">
    <property type="entry name" value="PROPIONYL-COA CARBOXYLASE BETA CHAIN"/>
    <property type="match status" value="1"/>
</dbReference>
<evidence type="ECO:0000259" key="2">
    <source>
        <dbReference type="PROSITE" id="PS50980"/>
    </source>
</evidence>
<feature type="region of interest" description="Disordered" evidence="1">
    <location>
        <begin position="1"/>
        <end position="33"/>
    </location>
</feature>
<evidence type="ECO:0000313" key="4">
    <source>
        <dbReference type="EMBL" id="UWN56503.1"/>
    </source>
</evidence>
<evidence type="ECO:0000256" key="1">
    <source>
        <dbReference type="SAM" id="MobiDB-lite"/>
    </source>
</evidence>
<accession>A0ABY5UWT9</accession>
<sequence length="510" mass="55909">MENERIYEDFERRNRAAEEGGGADKVKKQHEAGKMTARERIETLLDKGTFVELDKFVVHRCTNYGMERHRIPGDGVVSGYGKIDGRQVFVYAYDFTVLGGSLSATNAQKIVKIQTMALKNGAPVIALNDSGGARIQEGVESLTGYANIFFQNTIASGVIPQISAILGPCAGGACYSPALTDFIFMVDGKSHMFVTGPDVVKAVTHEEVGKEELGGAYTHSSKSGVAHFIGPSEEDVLMSIRELFGFLPSNNMEDAPVVPTSDDIHREDERLDTLIPADPNVPYDVKELIESVVDDHYFFEVMPHFAKNVVIGFARLGGRPVGIVANNPAFLAGVLDIDASDKAARFIRFCDCFNIPLITLEDVPGFLPGCTQEHGGIIRHGAKIVYAYVEATIPKITLILRKAYGGAYIVMSSKQTGSDVNLAYPTAEIAVMGAEGAVNILFRHADEQQRAQAVEEYREHFANPYRAAELGYVDEIILPRQTRFKLIQALDMAHNKIRSNPPKKHGNMPL</sequence>
<dbReference type="GeneID" id="82891565"/>
<dbReference type="InterPro" id="IPR011763">
    <property type="entry name" value="COA_CT_C"/>
</dbReference>
<name>A0ABY5UWT9_9BACT</name>
<dbReference type="EMBL" id="CP102294">
    <property type="protein sequence ID" value="UWN56503.1"/>
    <property type="molecule type" value="Genomic_DNA"/>
</dbReference>
<organism evidence="4 5">
    <name type="scientific">Alistipes ihumii AP11</name>
    <dbReference type="NCBI Taxonomy" id="1211813"/>
    <lineage>
        <taxon>Bacteria</taxon>
        <taxon>Pseudomonadati</taxon>
        <taxon>Bacteroidota</taxon>
        <taxon>Bacteroidia</taxon>
        <taxon>Bacteroidales</taxon>
        <taxon>Rikenellaceae</taxon>
        <taxon>Alistipes</taxon>
    </lineage>
</organism>
<keyword evidence="5" id="KW-1185">Reference proteome</keyword>
<dbReference type="Pfam" id="PF01039">
    <property type="entry name" value="Carboxyl_trans"/>
    <property type="match status" value="1"/>
</dbReference>
<protein>
    <submittedName>
        <fullName evidence="4">Acyl-CoA carboxylase subunit beta</fullName>
    </submittedName>
</protein>
<dbReference type="Gene3D" id="3.90.226.10">
    <property type="entry name" value="2-enoyl-CoA Hydratase, Chain A, domain 1"/>
    <property type="match status" value="2"/>
</dbReference>
<dbReference type="RefSeq" id="WP_019246808.1">
    <property type="nucleotide sequence ID" value="NZ_CAPH01000018.1"/>
</dbReference>